<feature type="binding site" evidence="12">
    <location>
        <position position="91"/>
    </location>
    <ligand>
        <name>Zn(2+)</name>
        <dbReference type="ChEBI" id="CHEBI:29105"/>
        <label>1</label>
        <note>catalytic</note>
    </ligand>
</feature>
<keyword evidence="6 12" id="KW-0862">Zinc</keyword>
<comment type="cofactor">
    <cofactor evidence="12">
        <name>Ca(2+)</name>
        <dbReference type="ChEBI" id="CHEBI:29108"/>
    </cofactor>
    <text evidence="12">Binds 1 Ca(2+) cation per subunit. Seen in 1 crystal structure, it is not clear if it is physiologically important.</text>
</comment>
<evidence type="ECO:0000256" key="10">
    <source>
        <dbReference type="PIRSR" id="PIRSR004803-1"/>
    </source>
</evidence>
<keyword evidence="4 9" id="KW-0255">Endonuclease</keyword>
<evidence type="ECO:0000256" key="2">
    <source>
        <dbReference type="ARBA" id="ARBA00022722"/>
    </source>
</evidence>
<dbReference type="Pfam" id="PF07521">
    <property type="entry name" value="RMMBL"/>
    <property type="match status" value="1"/>
</dbReference>
<dbReference type="Pfam" id="PF00753">
    <property type="entry name" value="Lactamase_B"/>
    <property type="match status" value="1"/>
</dbReference>
<accession>A0A1F8GR44</accession>
<evidence type="ECO:0000256" key="12">
    <source>
        <dbReference type="PIRSR" id="PIRSR004803-3"/>
    </source>
</evidence>
<comment type="cofactor">
    <cofactor evidence="12">
        <name>Zn(2+)</name>
        <dbReference type="ChEBI" id="CHEBI:29105"/>
    </cofactor>
    <text evidence="12">Binds 2 Zn(2+) ions per subunit. It is not clear if Zn(2+) or Mg(2+) is physiologically important.</text>
</comment>
<dbReference type="GO" id="GO:0004521">
    <property type="term" value="F:RNA endonuclease activity"/>
    <property type="evidence" value="ECO:0007669"/>
    <property type="project" value="UniProtKB-UniRule"/>
</dbReference>
<dbReference type="SMART" id="SM00849">
    <property type="entry name" value="Lactamase_B"/>
    <property type="match status" value="1"/>
</dbReference>
<keyword evidence="7 9" id="KW-0269">Exonuclease</keyword>
<dbReference type="InterPro" id="IPR011108">
    <property type="entry name" value="RMMBL"/>
</dbReference>
<gene>
    <name evidence="9" type="primary">rnj</name>
    <name evidence="14" type="ORF">A2941_00075</name>
</gene>
<sequence length="572" mass="63977">MHRHNEGSQEDHERAKSGGLKIVHFGGLGEIGKNNMVCIQYNDEIILVDGGLGFPRQNMPGIDFSIPNVGYLAGKEDMVQAWFFSHGHLDHIGAVPFISNKIGDPDVYAAPLTRALIMRRMDEFKDRKKFDIDEFKAGQEVSAGRYFKVRAHRINHSIPDDLLFEIKIPVGIIIHAVDYKMDRNPVNDPPADLNELRAIGDNGVLLFMGDSTGAEKEGHSMSESDVTHDLEKLLAESTGLTIVGCFASSLNRVQQIITLAEKLGKKVVFDGYSMKNNVEVAKLLGYLKIQRGTQIALDEVLNYPREKVVAVVTGAQGEENAALMRIANGEHRYIHPIANDTYIFSSSIIPGNESDIQFVKDQLYRNGAKVFNYQMMDVHAGGHGNKEDIRELLRIIRPKFLMPIHGQYSHMVNHGFIAQEEGMDPKSIIIADNGSVTHIEADRWWFDKEKAPSDPVYVDGLGIGDIGNVVLRDRQMLAEDGFLVVVALVDSKTGKVKTSPDIISRGFVYLKDHRDLLMAIRKKVRFVVESHTGQGKAINDAYLKDELRNQVGLFLFQKTERRPMVLPVVIEV</sequence>
<dbReference type="GO" id="GO:0005737">
    <property type="term" value="C:cytoplasm"/>
    <property type="evidence" value="ECO:0007669"/>
    <property type="project" value="UniProtKB-SubCell"/>
</dbReference>
<proteinExistence type="inferred from homology"/>
<evidence type="ECO:0000256" key="11">
    <source>
        <dbReference type="PIRSR" id="PIRSR004803-2"/>
    </source>
</evidence>
<evidence type="ECO:0000313" key="14">
    <source>
        <dbReference type="EMBL" id="OGN27106.1"/>
    </source>
</evidence>
<dbReference type="PANTHER" id="PTHR43694:SF1">
    <property type="entry name" value="RIBONUCLEASE J"/>
    <property type="match status" value="1"/>
</dbReference>
<reference evidence="14 15" key="1">
    <citation type="journal article" date="2016" name="Nat. Commun.">
        <title>Thousands of microbial genomes shed light on interconnected biogeochemical processes in an aquifer system.</title>
        <authorList>
            <person name="Anantharaman K."/>
            <person name="Brown C.T."/>
            <person name="Hug L.A."/>
            <person name="Sharon I."/>
            <person name="Castelle C.J."/>
            <person name="Probst A.J."/>
            <person name="Thomas B.C."/>
            <person name="Singh A."/>
            <person name="Wilkins M.J."/>
            <person name="Karaoz U."/>
            <person name="Brodie E.L."/>
            <person name="Williams K.H."/>
            <person name="Hubbard S.S."/>
            <person name="Banfield J.F."/>
        </authorList>
    </citation>
    <scope>NUCLEOTIDE SEQUENCE [LARGE SCALE GENOMIC DNA]</scope>
</reference>
<feature type="binding site" evidence="12">
    <location>
        <position position="90"/>
    </location>
    <ligand>
        <name>Zn(2+)</name>
        <dbReference type="ChEBI" id="CHEBI:29105"/>
        <label>1</label>
        <note>catalytic</note>
    </ligand>
</feature>
<dbReference type="SUPFAM" id="SSF56281">
    <property type="entry name" value="Metallo-hydrolase/oxidoreductase"/>
    <property type="match status" value="1"/>
</dbReference>
<dbReference type="InterPro" id="IPR055132">
    <property type="entry name" value="RNase_J_b_CASP"/>
</dbReference>
<organism evidence="14 15">
    <name type="scientific">Candidatus Yanofskybacteria bacterium RIFCSPLOWO2_01_FULL_49_17</name>
    <dbReference type="NCBI Taxonomy" id="1802700"/>
    <lineage>
        <taxon>Bacteria</taxon>
        <taxon>Candidatus Yanofskyibacteriota</taxon>
    </lineage>
</organism>
<feature type="binding site" evidence="12">
    <location>
        <position position="178"/>
    </location>
    <ligand>
        <name>Zn(2+)</name>
        <dbReference type="ChEBI" id="CHEBI:29105"/>
        <label>1</label>
        <note>catalytic</note>
    </ligand>
</feature>
<evidence type="ECO:0000259" key="13">
    <source>
        <dbReference type="SMART" id="SM00849"/>
    </source>
</evidence>
<feature type="binding site" evidence="12">
    <location>
        <position position="156"/>
    </location>
    <ligand>
        <name>Zn(2+)</name>
        <dbReference type="ChEBI" id="CHEBI:29105"/>
        <label>1</label>
        <note>catalytic</note>
    </ligand>
</feature>
<dbReference type="GO" id="GO:0003723">
    <property type="term" value="F:RNA binding"/>
    <property type="evidence" value="ECO:0007669"/>
    <property type="project" value="UniProtKB-UniRule"/>
</dbReference>
<feature type="binding site" evidence="12">
    <location>
        <position position="61"/>
    </location>
    <ligand>
        <name>Ca(2+)</name>
        <dbReference type="ChEBI" id="CHEBI:29108"/>
    </ligand>
</feature>
<comment type="function">
    <text evidence="9">An RNase that has 5'-3' exonuclease and possibly endonuclease activity. Involved in maturation of rRNA and in some organisms also mRNA maturation and/or decay.</text>
</comment>
<keyword evidence="9" id="KW-0698">rRNA processing</keyword>
<comment type="caution">
    <text evidence="14">The sequence shown here is derived from an EMBL/GenBank/DDBJ whole genome shotgun (WGS) entry which is preliminary data.</text>
</comment>
<dbReference type="InterPro" id="IPR030854">
    <property type="entry name" value="RNase_J_bac"/>
</dbReference>
<feature type="binding site" evidence="12">
    <location>
        <position position="88"/>
    </location>
    <ligand>
        <name>Zn(2+)</name>
        <dbReference type="ChEBI" id="CHEBI:29105"/>
        <label>1</label>
        <note>catalytic</note>
    </ligand>
</feature>
<dbReference type="Gene3D" id="3.10.20.580">
    <property type="match status" value="1"/>
</dbReference>
<feature type="binding site" evidence="12">
    <location>
        <position position="86"/>
    </location>
    <ligand>
        <name>Zn(2+)</name>
        <dbReference type="ChEBI" id="CHEBI:29105"/>
        <label>1</label>
        <note>catalytic</note>
    </ligand>
</feature>
<keyword evidence="8 9" id="KW-0694">RNA-binding</keyword>
<dbReference type="PANTHER" id="PTHR43694">
    <property type="entry name" value="RIBONUCLEASE J"/>
    <property type="match status" value="1"/>
</dbReference>
<dbReference type="EMBL" id="MGKO01000016">
    <property type="protein sequence ID" value="OGN27106.1"/>
    <property type="molecule type" value="Genomic_DNA"/>
</dbReference>
<keyword evidence="5 9" id="KW-0378">Hydrolase</keyword>
<comment type="subcellular location">
    <subcellularLocation>
        <location evidence="9">Cytoplasm</location>
    </subcellularLocation>
</comment>
<dbReference type="InterPro" id="IPR042173">
    <property type="entry name" value="RNase_J_2"/>
</dbReference>
<dbReference type="Pfam" id="PF22505">
    <property type="entry name" value="RNase_J_b_CASP"/>
    <property type="match status" value="1"/>
</dbReference>
<dbReference type="InterPro" id="IPR001279">
    <property type="entry name" value="Metallo-B-lactamas"/>
</dbReference>
<evidence type="ECO:0000256" key="5">
    <source>
        <dbReference type="ARBA" id="ARBA00022801"/>
    </source>
</evidence>
<dbReference type="HAMAP" id="MF_01491">
    <property type="entry name" value="RNase_J_bact"/>
    <property type="match status" value="1"/>
</dbReference>
<evidence type="ECO:0000256" key="6">
    <source>
        <dbReference type="ARBA" id="ARBA00022833"/>
    </source>
</evidence>
<evidence type="ECO:0000256" key="8">
    <source>
        <dbReference type="ARBA" id="ARBA00022884"/>
    </source>
</evidence>
<feature type="binding site" evidence="11">
    <location>
        <begin position="379"/>
        <end position="383"/>
    </location>
    <ligand>
        <name>substrate</name>
    </ligand>
</feature>
<evidence type="ECO:0000256" key="7">
    <source>
        <dbReference type="ARBA" id="ARBA00022839"/>
    </source>
</evidence>
<dbReference type="GO" id="GO:0008270">
    <property type="term" value="F:zinc ion binding"/>
    <property type="evidence" value="ECO:0007669"/>
    <property type="project" value="InterPro"/>
</dbReference>
<feature type="binding site" evidence="12">
    <location>
        <position position="459"/>
    </location>
    <ligand>
        <name>Ca(2+)</name>
        <dbReference type="ChEBI" id="CHEBI:29108"/>
    </ligand>
</feature>
<dbReference type="PIRSF" id="PIRSF004803">
    <property type="entry name" value="RnjA"/>
    <property type="match status" value="1"/>
</dbReference>
<dbReference type="CDD" id="cd07714">
    <property type="entry name" value="RNaseJ_MBL-fold"/>
    <property type="match status" value="1"/>
</dbReference>
<keyword evidence="3 12" id="KW-0479">Metal-binding</keyword>
<protein>
    <recommendedName>
        <fullName evidence="9">Ribonuclease J</fullName>
        <shortName evidence="9">RNase J</shortName>
        <ecNumber evidence="9">3.1.-.-</ecNumber>
    </recommendedName>
</protein>
<comment type="caution">
    <text evidence="9">Lacks conserved residue(s) required for the propagation of feature annotation.</text>
</comment>
<name>A0A1F8GR44_9BACT</name>
<evidence type="ECO:0000313" key="15">
    <source>
        <dbReference type="Proteomes" id="UP000178444"/>
    </source>
</evidence>
<evidence type="ECO:0000256" key="1">
    <source>
        <dbReference type="ARBA" id="ARBA00022490"/>
    </source>
</evidence>
<feature type="binding site" evidence="12">
    <location>
        <position position="63"/>
    </location>
    <ligand>
        <name>Ca(2+)</name>
        <dbReference type="ChEBI" id="CHEBI:29108"/>
    </ligand>
</feature>
<comment type="subunit">
    <text evidence="9">Homodimer, may be a subunit of the RNA degradosome.</text>
</comment>
<keyword evidence="12" id="KW-0106">Calcium</keyword>
<dbReference type="AlphaFoldDB" id="A0A1F8GR44"/>
<dbReference type="InterPro" id="IPR041636">
    <property type="entry name" value="RNase_J_C"/>
</dbReference>
<comment type="similarity">
    <text evidence="9">Belongs to the metallo-beta-lactamase superfamily. RNA-metabolizing metallo-beta-lactamase-like family. Bacterial RNase J subfamily.</text>
</comment>
<dbReference type="EC" id="3.1.-.-" evidence="9"/>
<dbReference type="InterPro" id="IPR036866">
    <property type="entry name" value="RibonucZ/Hydroxyglut_hydro"/>
</dbReference>
<feature type="active site" description="Proton acceptor" evidence="10">
    <location>
        <position position="383"/>
    </location>
</feature>
<dbReference type="Proteomes" id="UP000178444">
    <property type="component" value="Unassembled WGS sequence"/>
</dbReference>
<evidence type="ECO:0000256" key="3">
    <source>
        <dbReference type="ARBA" id="ARBA00022723"/>
    </source>
</evidence>
<dbReference type="Gene3D" id="3.60.15.10">
    <property type="entry name" value="Ribonuclease Z/Hydroxyacylglutathione hydrolase-like"/>
    <property type="match status" value="1"/>
</dbReference>
<evidence type="ECO:0000256" key="4">
    <source>
        <dbReference type="ARBA" id="ARBA00022759"/>
    </source>
</evidence>
<feature type="binding site" evidence="12">
    <location>
        <position position="405"/>
    </location>
    <ligand>
        <name>Zn(2+)</name>
        <dbReference type="ChEBI" id="CHEBI:29105"/>
        <label>1</label>
        <note>catalytic</note>
    </ligand>
</feature>
<dbReference type="InterPro" id="IPR004613">
    <property type="entry name" value="RNase_J"/>
</dbReference>
<dbReference type="Pfam" id="PF17770">
    <property type="entry name" value="RNase_J_C"/>
    <property type="match status" value="1"/>
</dbReference>
<feature type="active site" description="Proton donor" evidence="10">
    <location>
        <position position="210"/>
    </location>
</feature>
<dbReference type="Gene3D" id="3.40.50.10710">
    <property type="entry name" value="Metallo-hydrolase/oxidoreductase"/>
    <property type="match status" value="1"/>
</dbReference>
<keyword evidence="2 9" id="KW-0540">Nuclease</keyword>
<evidence type="ECO:0000256" key="9">
    <source>
        <dbReference type="HAMAP-Rule" id="MF_01491"/>
    </source>
</evidence>
<dbReference type="GO" id="GO:0006364">
    <property type="term" value="P:rRNA processing"/>
    <property type="evidence" value="ECO:0007669"/>
    <property type="project" value="UniProtKB-UniRule"/>
</dbReference>
<dbReference type="GO" id="GO:0004534">
    <property type="term" value="F:5'-3' RNA exonuclease activity"/>
    <property type="evidence" value="ECO:0007669"/>
    <property type="project" value="UniProtKB-UniRule"/>
</dbReference>
<keyword evidence="1 9" id="KW-0963">Cytoplasm</keyword>
<dbReference type="NCBIfam" id="TIGR00649">
    <property type="entry name" value="MG423"/>
    <property type="match status" value="1"/>
</dbReference>
<feature type="domain" description="Metallo-beta-lactamase" evidence="13">
    <location>
        <begin position="33"/>
        <end position="230"/>
    </location>
</feature>